<dbReference type="InterPro" id="IPR016147">
    <property type="entry name" value="Pili_assmbl_chaperone_N"/>
</dbReference>
<dbReference type="SUPFAM" id="SSF49584">
    <property type="entry name" value="Periplasmic chaperone C-domain"/>
    <property type="match status" value="1"/>
</dbReference>
<dbReference type="InterPro" id="IPR036316">
    <property type="entry name" value="Pili_assmbl_chap_C_dom_sf"/>
</dbReference>
<dbReference type="InterPro" id="IPR013783">
    <property type="entry name" value="Ig-like_fold"/>
</dbReference>
<comment type="subcellular location">
    <subcellularLocation>
        <location evidence="1">Periplasm</location>
    </subcellularLocation>
</comment>
<dbReference type="GO" id="GO:0030288">
    <property type="term" value="C:outer membrane-bounded periplasmic space"/>
    <property type="evidence" value="ECO:0007669"/>
    <property type="project" value="InterPro"/>
</dbReference>
<dbReference type="SUPFAM" id="SSF49354">
    <property type="entry name" value="PapD-like"/>
    <property type="match status" value="1"/>
</dbReference>
<dbReference type="PANTHER" id="PTHR30251">
    <property type="entry name" value="PILUS ASSEMBLY CHAPERONE"/>
    <property type="match status" value="1"/>
</dbReference>
<protein>
    <submittedName>
        <fullName evidence="8">Molecular chaperone</fullName>
    </submittedName>
</protein>
<dbReference type="InterPro" id="IPR050643">
    <property type="entry name" value="Periplasmic_pilus_chap"/>
</dbReference>
<dbReference type="PANTHER" id="PTHR30251:SF2">
    <property type="entry name" value="FIMBRIAL CHAPERONE YADV-RELATED"/>
    <property type="match status" value="1"/>
</dbReference>
<dbReference type="PRINTS" id="PR00969">
    <property type="entry name" value="CHAPERONPILI"/>
</dbReference>
<sequence length="237" mass="26406">MNIRRLSLHITVMLIGALLFCKQIQAATYVNQTRLIVTEQSREVSFSIVNEGDAPVLMQLWSDRGTLLERPEIIKMPFIITPPVFRLEGGKSRAIRLQLVGHTQDLVADRESIFWLNALEVPQKPNANNNRNVLQMAFRTRIKLLYRPAATANTTIEDAVKALRTVITSSGVKLENRSPLHISLLSVTLAGGRTLSSLPNEGTLAPFSDMEIPLSHVESLAAVTWIDDFGVAHVNRF</sequence>
<evidence type="ECO:0000259" key="7">
    <source>
        <dbReference type="Pfam" id="PF02753"/>
    </source>
</evidence>
<keyword evidence="4" id="KW-0574">Periplasm</keyword>
<dbReference type="RefSeq" id="WP_160743588.1">
    <property type="nucleotide sequence ID" value="NZ_CP048108.1"/>
</dbReference>
<dbReference type="Gene3D" id="2.60.40.10">
    <property type="entry name" value="Immunoglobulins"/>
    <property type="match status" value="2"/>
</dbReference>
<accession>A0A6P1URC6</accession>
<dbReference type="Proteomes" id="UP000464389">
    <property type="component" value="Chromosome"/>
</dbReference>
<comment type="similarity">
    <text evidence="2">Belongs to the periplasmic pilus chaperone family.</text>
</comment>
<evidence type="ECO:0000313" key="9">
    <source>
        <dbReference type="Proteomes" id="UP000464389"/>
    </source>
</evidence>
<organism evidence="8 9">
    <name type="scientific">Klebsiella michiganensis</name>
    <dbReference type="NCBI Taxonomy" id="1134687"/>
    <lineage>
        <taxon>Bacteria</taxon>
        <taxon>Pseudomonadati</taxon>
        <taxon>Pseudomonadota</taxon>
        <taxon>Gammaproteobacteria</taxon>
        <taxon>Enterobacterales</taxon>
        <taxon>Enterobacteriaceae</taxon>
        <taxon>Klebsiella/Raoultella group</taxon>
        <taxon>Klebsiella</taxon>
    </lineage>
</organism>
<reference evidence="8 9" key="1">
    <citation type="submission" date="2020-01" db="EMBL/GenBank/DDBJ databases">
        <title>Bactrocera dorsalis gut bacteria genome.</title>
        <authorList>
            <person name="Zhang H."/>
            <person name="Cai Z."/>
        </authorList>
    </citation>
    <scope>NUCLEOTIDE SEQUENCE [LARGE SCALE GENOMIC DNA]</scope>
    <source>
        <strain evidence="8 9">BD177</strain>
    </source>
</reference>
<evidence type="ECO:0000256" key="3">
    <source>
        <dbReference type="ARBA" id="ARBA00022729"/>
    </source>
</evidence>
<dbReference type="GO" id="GO:0071555">
    <property type="term" value="P:cell wall organization"/>
    <property type="evidence" value="ECO:0007669"/>
    <property type="project" value="InterPro"/>
</dbReference>
<keyword evidence="5" id="KW-0143">Chaperone</keyword>
<evidence type="ECO:0000256" key="2">
    <source>
        <dbReference type="ARBA" id="ARBA00007399"/>
    </source>
</evidence>
<dbReference type="Pfam" id="PF00345">
    <property type="entry name" value="PapD_N"/>
    <property type="match status" value="1"/>
</dbReference>
<dbReference type="InterPro" id="IPR008962">
    <property type="entry name" value="PapD-like_sf"/>
</dbReference>
<evidence type="ECO:0000256" key="4">
    <source>
        <dbReference type="ARBA" id="ARBA00022764"/>
    </source>
</evidence>
<evidence type="ECO:0000256" key="5">
    <source>
        <dbReference type="ARBA" id="ARBA00023186"/>
    </source>
</evidence>
<gene>
    <name evidence="8" type="ORF">GW952_00535</name>
</gene>
<evidence type="ECO:0000256" key="1">
    <source>
        <dbReference type="ARBA" id="ARBA00004418"/>
    </source>
</evidence>
<proteinExistence type="inferred from homology"/>
<evidence type="ECO:0000313" key="8">
    <source>
        <dbReference type="EMBL" id="QHS44207.1"/>
    </source>
</evidence>
<evidence type="ECO:0000259" key="6">
    <source>
        <dbReference type="Pfam" id="PF00345"/>
    </source>
</evidence>
<dbReference type="AlphaFoldDB" id="A0A6P1URC6"/>
<dbReference type="InterPro" id="IPR016148">
    <property type="entry name" value="Pili_assmbl_chaperone_C"/>
</dbReference>
<dbReference type="Pfam" id="PF02753">
    <property type="entry name" value="PapD_C"/>
    <property type="match status" value="1"/>
</dbReference>
<feature type="domain" description="Pili assembly chaperone C-terminal" evidence="7">
    <location>
        <begin position="175"/>
        <end position="231"/>
    </location>
</feature>
<feature type="domain" description="Pili assembly chaperone N-terminal" evidence="6">
    <location>
        <begin position="30"/>
        <end position="150"/>
    </location>
</feature>
<dbReference type="EMBL" id="CP048108">
    <property type="protein sequence ID" value="QHS44207.1"/>
    <property type="molecule type" value="Genomic_DNA"/>
</dbReference>
<dbReference type="InterPro" id="IPR001829">
    <property type="entry name" value="Pili_assmbl_chaperone_bac"/>
</dbReference>
<keyword evidence="3" id="KW-0732">Signal</keyword>
<name>A0A6P1URC6_9ENTR</name>